<evidence type="ECO:0000313" key="2">
    <source>
        <dbReference type="Proteomes" id="UP001230207"/>
    </source>
</evidence>
<protein>
    <submittedName>
        <fullName evidence="1">Uncharacterized protein</fullName>
    </submittedName>
</protein>
<name>A0ABU0BZX5_9HYPH</name>
<organism evidence="1 2">
    <name type="scientific">Pararhizobium capsulatum DSM 1112</name>
    <dbReference type="NCBI Taxonomy" id="1121113"/>
    <lineage>
        <taxon>Bacteria</taxon>
        <taxon>Pseudomonadati</taxon>
        <taxon>Pseudomonadota</taxon>
        <taxon>Alphaproteobacteria</taxon>
        <taxon>Hyphomicrobiales</taxon>
        <taxon>Rhizobiaceae</taxon>
        <taxon>Rhizobium/Agrobacterium group</taxon>
        <taxon>Pararhizobium</taxon>
    </lineage>
</organism>
<proteinExistence type="predicted"/>
<comment type="caution">
    <text evidence="1">The sequence shown here is derived from an EMBL/GenBank/DDBJ whole genome shotgun (WGS) entry which is preliminary data.</text>
</comment>
<evidence type="ECO:0000313" key="1">
    <source>
        <dbReference type="EMBL" id="MDQ0323507.1"/>
    </source>
</evidence>
<dbReference type="Proteomes" id="UP001230207">
    <property type="component" value="Unassembled WGS sequence"/>
</dbReference>
<dbReference type="RefSeq" id="WP_307236084.1">
    <property type="nucleotide sequence ID" value="NZ_JAUSVF010000003.1"/>
</dbReference>
<dbReference type="EMBL" id="JAUSVF010000003">
    <property type="protein sequence ID" value="MDQ0323507.1"/>
    <property type="molecule type" value="Genomic_DNA"/>
</dbReference>
<sequence>MSEIALRPQPDFFGEKSGEFRVRNDIFQREIEAIHAREEQQHLRGLDYYTAQNFHSHRYPPQFRSFADNIAAMALTEMAVHPSNNTAIGSNGLLVPSPSQL</sequence>
<reference evidence="1 2" key="1">
    <citation type="submission" date="2023-07" db="EMBL/GenBank/DDBJ databases">
        <title>Genomic Encyclopedia of Type Strains, Phase IV (KMG-IV): sequencing the most valuable type-strain genomes for metagenomic binning, comparative biology and taxonomic classification.</title>
        <authorList>
            <person name="Goeker M."/>
        </authorList>
    </citation>
    <scope>NUCLEOTIDE SEQUENCE [LARGE SCALE GENOMIC DNA]</scope>
    <source>
        <strain evidence="1 2">DSM 1112</strain>
    </source>
</reference>
<keyword evidence="2" id="KW-1185">Reference proteome</keyword>
<accession>A0ABU0BZX5</accession>
<gene>
    <name evidence="1" type="ORF">QO002_005713</name>
</gene>